<feature type="region of interest" description="Disordered" evidence="1">
    <location>
        <begin position="114"/>
        <end position="148"/>
    </location>
</feature>
<evidence type="ECO:0000313" key="3">
    <source>
        <dbReference type="Proteomes" id="UP000198755"/>
    </source>
</evidence>
<dbReference type="EMBL" id="FOSN01000008">
    <property type="protein sequence ID" value="SFK46784.1"/>
    <property type="molecule type" value="Genomic_DNA"/>
</dbReference>
<keyword evidence="3" id="KW-1185">Reference proteome</keyword>
<evidence type="ECO:0008006" key="4">
    <source>
        <dbReference type="Google" id="ProtNLM"/>
    </source>
</evidence>
<reference evidence="2 3" key="1">
    <citation type="submission" date="2016-10" db="EMBL/GenBank/DDBJ databases">
        <authorList>
            <person name="de Groot N.N."/>
        </authorList>
    </citation>
    <scope>NUCLEOTIDE SEQUENCE [LARGE SCALE GENOMIC DNA]</scope>
    <source>
        <strain evidence="2 3">NE2</strain>
    </source>
</reference>
<protein>
    <recommendedName>
        <fullName evidence="4">Type II secretory pathway, pseudopilin PulG</fullName>
    </recommendedName>
</protein>
<sequence length="148" mass="15765">MSGASRAPLIFLTASSILVAGVIAAGLWITPSPSRQRAIDLDRQEISDLTALAQAVLASQRASGKWPASLRTLPEAASLRLADAATGAEYEYILNDSKRFQLCAVFTTVSDRAVSSSPPEASGWKHQRGRQCFAFSTSPGATPRETQD</sequence>
<dbReference type="RefSeq" id="WP_091682088.1">
    <property type="nucleotide sequence ID" value="NZ_FOSN01000008.1"/>
</dbReference>
<organism evidence="2 3">
    <name type="scientific">Methylocapsa palsarum</name>
    <dbReference type="NCBI Taxonomy" id="1612308"/>
    <lineage>
        <taxon>Bacteria</taxon>
        <taxon>Pseudomonadati</taxon>
        <taxon>Pseudomonadota</taxon>
        <taxon>Alphaproteobacteria</taxon>
        <taxon>Hyphomicrobiales</taxon>
        <taxon>Beijerinckiaceae</taxon>
        <taxon>Methylocapsa</taxon>
    </lineage>
</organism>
<proteinExistence type="predicted"/>
<evidence type="ECO:0000256" key="1">
    <source>
        <dbReference type="SAM" id="MobiDB-lite"/>
    </source>
</evidence>
<gene>
    <name evidence="2" type="ORF">SAMN05444581_108134</name>
</gene>
<dbReference type="OrthoDB" id="532576at2"/>
<accession>A0A1I3ZRJ6</accession>
<dbReference type="Proteomes" id="UP000198755">
    <property type="component" value="Unassembled WGS sequence"/>
</dbReference>
<dbReference type="AlphaFoldDB" id="A0A1I3ZRJ6"/>
<evidence type="ECO:0000313" key="2">
    <source>
        <dbReference type="EMBL" id="SFK46784.1"/>
    </source>
</evidence>
<dbReference type="STRING" id="1612308.SAMN05444581_108134"/>
<name>A0A1I3ZRJ6_9HYPH</name>